<protein>
    <submittedName>
        <fullName evidence="9">GGDEF domain-containing protein</fullName>
    </submittedName>
</protein>
<dbReference type="EMBL" id="JAGKSQ010000001">
    <property type="protein sequence ID" value="MBP3950088.1"/>
    <property type="molecule type" value="Genomic_DNA"/>
</dbReference>
<organism evidence="9 10">
    <name type="scientific">Halalkalibacter suaedae</name>
    <dbReference type="NCBI Taxonomy" id="2822140"/>
    <lineage>
        <taxon>Bacteria</taxon>
        <taxon>Bacillati</taxon>
        <taxon>Bacillota</taxon>
        <taxon>Bacilli</taxon>
        <taxon>Bacillales</taxon>
        <taxon>Bacillaceae</taxon>
        <taxon>Halalkalibacter</taxon>
    </lineage>
</organism>
<dbReference type="RefSeq" id="WP_210595701.1">
    <property type="nucleotide sequence ID" value="NZ_JAGKSQ010000001.1"/>
</dbReference>
<dbReference type="Pfam" id="PF02743">
    <property type="entry name" value="dCache_1"/>
    <property type="match status" value="1"/>
</dbReference>
<evidence type="ECO:0000259" key="7">
    <source>
        <dbReference type="PROSITE" id="PS50885"/>
    </source>
</evidence>
<dbReference type="NCBIfam" id="TIGR00254">
    <property type="entry name" value="GGDEF"/>
    <property type="match status" value="1"/>
</dbReference>
<dbReference type="InterPro" id="IPR029787">
    <property type="entry name" value="Nucleotide_cyclase"/>
</dbReference>
<comment type="subcellular location">
    <subcellularLocation>
        <location evidence="1">Cell membrane</location>
        <topology evidence="1">Multi-pass membrane protein</topology>
    </subcellularLocation>
</comment>
<dbReference type="Gene3D" id="3.30.70.270">
    <property type="match status" value="1"/>
</dbReference>
<keyword evidence="3 6" id="KW-0812">Transmembrane</keyword>
<evidence type="ECO:0000256" key="6">
    <source>
        <dbReference type="SAM" id="Phobius"/>
    </source>
</evidence>
<dbReference type="Gene3D" id="6.10.340.10">
    <property type="match status" value="1"/>
</dbReference>
<comment type="caution">
    <text evidence="9">The sequence shown here is derived from an EMBL/GenBank/DDBJ whole genome shotgun (WGS) entry which is preliminary data.</text>
</comment>
<evidence type="ECO:0000313" key="9">
    <source>
        <dbReference type="EMBL" id="MBP3950088.1"/>
    </source>
</evidence>
<dbReference type="PANTHER" id="PTHR46663:SF2">
    <property type="entry name" value="GGDEF DOMAIN-CONTAINING PROTEIN"/>
    <property type="match status" value="1"/>
</dbReference>
<dbReference type="PANTHER" id="PTHR46663">
    <property type="entry name" value="DIGUANYLATE CYCLASE DGCT-RELATED"/>
    <property type="match status" value="1"/>
</dbReference>
<dbReference type="PROSITE" id="PS50885">
    <property type="entry name" value="HAMP"/>
    <property type="match status" value="1"/>
</dbReference>
<dbReference type="InterPro" id="IPR052163">
    <property type="entry name" value="DGC-Regulatory_Protein"/>
</dbReference>
<keyword evidence="10" id="KW-1185">Reference proteome</keyword>
<feature type="domain" description="HAMP" evidence="7">
    <location>
        <begin position="316"/>
        <end position="368"/>
    </location>
</feature>
<dbReference type="Proteomes" id="UP000678228">
    <property type="component" value="Unassembled WGS sequence"/>
</dbReference>
<dbReference type="InterPro" id="IPR043128">
    <property type="entry name" value="Rev_trsase/Diguanyl_cyclase"/>
</dbReference>
<dbReference type="SMART" id="SM00267">
    <property type="entry name" value="GGDEF"/>
    <property type="match status" value="1"/>
</dbReference>
<sequence length="545" mass="61323">MSINLRTYFVLIFSIFVIVFTLVIGFTINSESSQNVERYISDSLTERANQMSNQLDHFMWSRYGEITVFSQFKTFQEGTDFEEIDHLLEELQTNFPSFSWIGYTDAAGIVRASTGDILLGTDISERPVFLEAQEQTFIGDVHEAVLLAEYLPNPSGEPLEFVDISSPIFNKDNEFVGVLAVHLSWAWADEVQKSVIQPIKQEEENLDVFIVSKKDNTVLLGPEEMIGQSLDLKAVKAAQKGSNHWSVEEWPDGKDYLTGYDLADGFLNYPGLDWTVLVRQPVDVAFSSVKELRDTIILIGSLSCLFFGCLGWYLAGIISNPLRQLVVASERLKNGEKVDIPVIRRIRDIEILSTSLRNLITTLTQTKSELGKMEEIAQLDKLTGLPNRFALDQYVSEQKEAAGNKQFAFIYLDLDGFKRVNDDHGHHHGDELLKIVATRIQSCTDAFISRQGGDEFVIILELDDATQLEKVTDVSDCINTKLNEPVLIEGVEVTISCSIGIAFWPTDDSDPYQVLRYADKALYQSKASGKNQVTYFKHSKDGDSE</sequence>
<dbReference type="PROSITE" id="PS50887">
    <property type="entry name" value="GGDEF"/>
    <property type="match status" value="1"/>
</dbReference>
<feature type="transmembrane region" description="Helical" evidence="6">
    <location>
        <begin position="6"/>
        <end position="28"/>
    </location>
</feature>
<dbReference type="InterPro" id="IPR003660">
    <property type="entry name" value="HAMP_dom"/>
</dbReference>
<evidence type="ECO:0000256" key="5">
    <source>
        <dbReference type="ARBA" id="ARBA00023136"/>
    </source>
</evidence>
<evidence type="ECO:0000256" key="4">
    <source>
        <dbReference type="ARBA" id="ARBA00022989"/>
    </source>
</evidence>
<evidence type="ECO:0000313" key="10">
    <source>
        <dbReference type="Proteomes" id="UP000678228"/>
    </source>
</evidence>
<dbReference type="AlphaFoldDB" id="A0A940WTT7"/>
<dbReference type="CDD" id="cd12914">
    <property type="entry name" value="PDC1_DGC_like"/>
    <property type="match status" value="1"/>
</dbReference>
<dbReference type="CDD" id="cd01949">
    <property type="entry name" value="GGDEF"/>
    <property type="match status" value="1"/>
</dbReference>
<dbReference type="GO" id="GO:0005886">
    <property type="term" value="C:plasma membrane"/>
    <property type="evidence" value="ECO:0007669"/>
    <property type="project" value="UniProtKB-SubCell"/>
</dbReference>
<evidence type="ECO:0000256" key="1">
    <source>
        <dbReference type="ARBA" id="ARBA00004651"/>
    </source>
</evidence>
<keyword evidence="4 6" id="KW-1133">Transmembrane helix</keyword>
<reference evidence="9" key="1">
    <citation type="submission" date="2021-03" db="EMBL/GenBank/DDBJ databases">
        <title>Bacillus suaedae sp. nov., isolated from Suaeda aralocaspica.</title>
        <authorList>
            <person name="Lei R.F.R."/>
        </authorList>
    </citation>
    <scope>NUCLEOTIDE SEQUENCE</scope>
    <source>
        <strain evidence="9">YZJH907-2</strain>
    </source>
</reference>
<evidence type="ECO:0000259" key="8">
    <source>
        <dbReference type="PROSITE" id="PS50887"/>
    </source>
</evidence>
<dbReference type="InterPro" id="IPR033479">
    <property type="entry name" value="dCache_1"/>
</dbReference>
<feature type="domain" description="GGDEF" evidence="8">
    <location>
        <begin position="405"/>
        <end position="538"/>
    </location>
</feature>
<evidence type="ECO:0000256" key="2">
    <source>
        <dbReference type="ARBA" id="ARBA00022475"/>
    </source>
</evidence>
<dbReference type="GO" id="GO:0007165">
    <property type="term" value="P:signal transduction"/>
    <property type="evidence" value="ECO:0007669"/>
    <property type="project" value="InterPro"/>
</dbReference>
<keyword evidence="5 6" id="KW-0472">Membrane</keyword>
<gene>
    <name evidence="9" type="ORF">J7W16_03010</name>
</gene>
<dbReference type="SUPFAM" id="SSF55073">
    <property type="entry name" value="Nucleotide cyclase"/>
    <property type="match status" value="1"/>
</dbReference>
<name>A0A940WTT7_9BACI</name>
<dbReference type="Gene3D" id="3.30.450.20">
    <property type="entry name" value="PAS domain"/>
    <property type="match status" value="1"/>
</dbReference>
<accession>A0A940WTT7</accession>
<evidence type="ECO:0000256" key="3">
    <source>
        <dbReference type="ARBA" id="ARBA00022692"/>
    </source>
</evidence>
<keyword evidence="2" id="KW-1003">Cell membrane</keyword>
<dbReference type="Pfam" id="PF00990">
    <property type="entry name" value="GGDEF"/>
    <property type="match status" value="1"/>
</dbReference>
<dbReference type="InterPro" id="IPR000160">
    <property type="entry name" value="GGDEF_dom"/>
</dbReference>
<proteinExistence type="predicted"/>